<evidence type="ECO:0000256" key="1">
    <source>
        <dbReference type="ARBA" id="ARBA00022603"/>
    </source>
</evidence>
<evidence type="ECO:0000256" key="2">
    <source>
        <dbReference type="ARBA" id="ARBA00022679"/>
    </source>
</evidence>
<dbReference type="Pfam" id="PF00588">
    <property type="entry name" value="SpoU_methylase"/>
    <property type="match status" value="1"/>
</dbReference>
<gene>
    <name evidence="4" type="ORF">OSR52_04350</name>
</gene>
<accession>A0ABT6FPB1</accession>
<evidence type="ECO:0000259" key="3">
    <source>
        <dbReference type="Pfam" id="PF00588"/>
    </source>
</evidence>
<dbReference type="CDD" id="cd18082">
    <property type="entry name" value="SpoU-like_family"/>
    <property type="match status" value="1"/>
</dbReference>
<keyword evidence="1 4" id="KW-0489">Methyltransferase</keyword>
<keyword evidence="2" id="KW-0808">Transferase</keyword>
<evidence type="ECO:0000313" key="5">
    <source>
        <dbReference type="Proteomes" id="UP001153642"/>
    </source>
</evidence>
<organism evidence="4 5">
    <name type="scientific">Galbibacter pacificus</name>
    <dbReference type="NCBI Taxonomy" id="2996052"/>
    <lineage>
        <taxon>Bacteria</taxon>
        <taxon>Pseudomonadati</taxon>
        <taxon>Bacteroidota</taxon>
        <taxon>Flavobacteriia</taxon>
        <taxon>Flavobacteriales</taxon>
        <taxon>Flavobacteriaceae</taxon>
        <taxon>Galbibacter</taxon>
    </lineage>
</organism>
<dbReference type="SUPFAM" id="SSF75217">
    <property type="entry name" value="alpha/beta knot"/>
    <property type="match status" value="1"/>
</dbReference>
<dbReference type="GO" id="GO:0032259">
    <property type="term" value="P:methylation"/>
    <property type="evidence" value="ECO:0007669"/>
    <property type="project" value="UniProtKB-KW"/>
</dbReference>
<dbReference type="InterPro" id="IPR051259">
    <property type="entry name" value="rRNA_Methyltransferase"/>
</dbReference>
<dbReference type="PANTHER" id="PTHR43191:SF7">
    <property type="entry name" value="OBP33PEP LIKE PROTEIN"/>
    <property type="match status" value="1"/>
</dbReference>
<protein>
    <submittedName>
        <fullName evidence="4">TrmH family RNA methyltransferase</fullName>
    </submittedName>
</protein>
<dbReference type="InterPro" id="IPR001537">
    <property type="entry name" value="SpoU_MeTrfase"/>
</dbReference>
<sequence length="169" mass="18995">MAAQLQHTNTPFLKKQFPITIVCDHISSASNIGSIFRLADAFGVEQIIFTGIKPLLSRRMEKTARTTHKTVPYKYIEDENDFINNLKKEKQYIIALEITSNSSPVGTMQLPKNTAIVLVIGNENHGVSKKWLETAHTVHHIEMYGNNSSMNLAHATGICLYELTNKLKI</sequence>
<dbReference type="EMBL" id="JAPMUA010000001">
    <property type="protein sequence ID" value="MDG3585088.1"/>
    <property type="molecule type" value="Genomic_DNA"/>
</dbReference>
<reference evidence="4" key="1">
    <citation type="submission" date="2022-11" db="EMBL/GenBank/DDBJ databases">
        <title>High-quality draft genome sequence of Galbibacter sp. strain CMA-7.</title>
        <authorList>
            <person name="Wei L."/>
            <person name="Dong C."/>
            <person name="Shao Z."/>
        </authorList>
    </citation>
    <scope>NUCLEOTIDE SEQUENCE</scope>
    <source>
        <strain evidence="4">CMA-7</strain>
    </source>
</reference>
<dbReference type="Proteomes" id="UP001153642">
    <property type="component" value="Unassembled WGS sequence"/>
</dbReference>
<proteinExistence type="predicted"/>
<feature type="domain" description="tRNA/rRNA methyltransferase SpoU type" evidence="3">
    <location>
        <begin position="19"/>
        <end position="161"/>
    </location>
</feature>
<dbReference type="InterPro" id="IPR029026">
    <property type="entry name" value="tRNA_m1G_MTases_N"/>
</dbReference>
<dbReference type="GO" id="GO:0008168">
    <property type="term" value="F:methyltransferase activity"/>
    <property type="evidence" value="ECO:0007669"/>
    <property type="project" value="UniProtKB-KW"/>
</dbReference>
<dbReference type="InterPro" id="IPR029028">
    <property type="entry name" value="Alpha/beta_knot_MTases"/>
</dbReference>
<evidence type="ECO:0000313" key="4">
    <source>
        <dbReference type="EMBL" id="MDG3585088.1"/>
    </source>
</evidence>
<comment type="caution">
    <text evidence="4">The sequence shown here is derived from an EMBL/GenBank/DDBJ whole genome shotgun (WGS) entry which is preliminary data.</text>
</comment>
<dbReference type="RefSeq" id="WP_277898817.1">
    <property type="nucleotide sequence ID" value="NZ_JAPMUA010000001.1"/>
</dbReference>
<keyword evidence="5" id="KW-1185">Reference proteome</keyword>
<name>A0ABT6FPB1_9FLAO</name>
<dbReference type="PANTHER" id="PTHR43191">
    <property type="entry name" value="RRNA METHYLTRANSFERASE 3"/>
    <property type="match status" value="1"/>
</dbReference>
<dbReference type="Gene3D" id="3.40.1280.10">
    <property type="match status" value="1"/>
</dbReference>